<dbReference type="SUPFAM" id="SSF51215">
    <property type="entry name" value="Regulatory protein AraC"/>
    <property type="match status" value="1"/>
</dbReference>
<dbReference type="AlphaFoldDB" id="A0A9D2N9B4"/>
<dbReference type="EMBL" id="DWWU01000019">
    <property type="protein sequence ID" value="HJC15060.1"/>
    <property type="molecule type" value="Genomic_DNA"/>
</dbReference>
<dbReference type="InterPro" id="IPR003313">
    <property type="entry name" value="AraC-bd"/>
</dbReference>
<dbReference type="InterPro" id="IPR020449">
    <property type="entry name" value="Tscrpt_reg_AraC-type_HTH"/>
</dbReference>
<dbReference type="Pfam" id="PF12833">
    <property type="entry name" value="HTH_18"/>
    <property type="match status" value="1"/>
</dbReference>
<accession>A0A9D2N9B4</accession>
<reference evidence="5" key="2">
    <citation type="submission" date="2021-04" db="EMBL/GenBank/DDBJ databases">
        <authorList>
            <person name="Gilroy R."/>
        </authorList>
    </citation>
    <scope>NUCLEOTIDE SEQUENCE</scope>
    <source>
        <strain evidence="5">CHK185-5351</strain>
    </source>
</reference>
<dbReference type="PROSITE" id="PS01124">
    <property type="entry name" value="HTH_ARAC_FAMILY_2"/>
    <property type="match status" value="1"/>
</dbReference>
<organism evidence="5 6">
    <name type="scientific">Candidatus Fusicatenibacter intestinigallinarum</name>
    <dbReference type="NCBI Taxonomy" id="2838598"/>
    <lineage>
        <taxon>Bacteria</taxon>
        <taxon>Bacillati</taxon>
        <taxon>Bacillota</taxon>
        <taxon>Clostridia</taxon>
        <taxon>Lachnospirales</taxon>
        <taxon>Lachnospiraceae</taxon>
        <taxon>Fusicatenibacter</taxon>
    </lineage>
</organism>
<dbReference type="InterPro" id="IPR037923">
    <property type="entry name" value="HTH-like"/>
</dbReference>
<name>A0A9D2N9B4_9FIRM</name>
<dbReference type="PANTHER" id="PTHR43280:SF2">
    <property type="entry name" value="HTH-TYPE TRANSCRIPTIONAL REGULATOR EXSA"/>
    <property type="match status" value="1"/>
</dbReference>
<dbReference type="SMART" id="SM00342">
    <property type="entry name" value="HTH_ARAC"/>
    <property type="match status" value="1"/>
</dbReference>
<dbReference type="InterPro" id="IPR009057">
    <property type="entry name" value="Homeodomain-like_sf"/>
</dbReference>
<evidence type="ECO:0000256" key="3">
    <source>
        <dbReference type="ARBA" id="ARBA00023163"/>
    </source>
</evidence>
<evidence type="ECO:0000313" key="6">
    <source>
        <dbReference type="Proteomes" id="UP000823849"/>
    </source>
</evidence>
<reference evidence="5" key="1">
    <citation type="journal article" date="2021" name="PeerJ">
        <title>Extensive microbial diversity within the chicken gut microbiome revealed by metagenomics and culture.</title>
        <authorList>
            <person name="Gilroy R."/>
            <person name="Ravi A."/>
            <person name="Getino M."/>
            <person name="Pursley I."/>
            <person name="Horton D.L."/>
            <person name="Alikhan N.F."/>
            <person name="Baker D."/>
            <person name="Gharbi K."/>
            <person name="Hall N."/>
            <person name="Watson M."/>
            <person name="Adriaenssens E.M."/>
            <person name="Foster-Nyarko E."/>
            <person name="Jarju S."/>
            <person name="Secka A."/>
            <person name="Antonio M."/>
            <person name="Oren A."/>
            <person name="Chaudhuri R.R."/>
            <person name="La Ragione R."/>
            <person name="Hildebrand F."/>
            <person name="Pallen M.J."/>
        </authorList>
    </citation>
    <scope>NUCLEOTIDE SEQUENCE</scope>
    <source>
        <strain evidence="5">CHK185-5351</strain>
    </source>
</reference>
<evidence type="ECO:0000259" key="4">
    <source>
        <dbReference type="PROSITE" id="PS01124"/>
    </source>
</evidence>
<dbReference type="PANTHER" id="PTHR43280">
    <property type="entry name" value="ARAC-FAMILY TRANSCRIPTIONAL REGULATOR"/>
    <property type="match status" value="1"/>
</dbReference>
<dbReference type="InterPro" id="IPR018060">
    <property type="entry name" value="HTH_AraC"/>
</dbReference>
<keyword evidence="2" id="KW-0238">DNA-binding</keyword>
<dbReference type="GO" id="GO:0043565">
    <property type="term" value="F:sequence-specific DNA binding"/>
    <property type="evidence" value="ECO:0007669"/>
    <property type="project" value="InterPro"/>
</dbReference>
<keyword evidence="3" id="KW-0804">Transcription</keyword>
<keyword evidence="1" id="KW-0805">Transcription regulation</keyword>
<sequence length="273" mass="31169">MPIYFGLSPFNLPLTLESVGNHWNQEPVRRPGGYPLYHWLQTEQGCGTVEICGRSLSLKANEGILISPDTPHSYRRDGEIWLTSFATFTGTLSADIPKIVNKAPFTLISSADSRPFRRFVNRTVAAHESHRLDALSLSAECYEFLLRFSCGRQSHNPAEHPQYQKYVLPVIQKIETDYNQPLTVPELSSLVYVTPQYLSRLFQRFLGCSVYTYLQNLRISKAKELLLTEPETEVQHIAHRVGFQDSSHFISVFRSATGYTPLEFRKLHGFPVF</sequence>
<evidence type="ECO:0000256" key="2">
    <source>
        <dbReference type="ARBA" id="ARBA00023125"/>
    </source>
</evidence>
<dbReference type="PRINTS" id="PR00032">
    <property type="entry name" value="HTHARAC"/>
</dbReference>
<dbReference type="Gene3D" id="1.10.10.60">
    <property type="entry name" value="Homeodomain-like"/>
    <property type="match status" value="2"/>
</dbReference>
<dbReference type="Pfam" id="PF02311">
    <property type="entry name" value="AraC_binding"/>
    <property type="match status" value="1"/>
</dbReference>
<dbReference type="GO" id="GO:0003700">
    <property type="term" value="F:DNA-binding transcription factor activity"/>
    <property type="evidence" value="ECO:0007669"/>
    <property type="project" value="InterPro"/>
</dbReference>
<dbReference type="SUPFAM" id="SSF46689">
    <property type="entry name" value="Homeodomain-like"/>
    <property type="match status" value="2"/>
</dbReference>
<protein>
    <submittedName>
        <fullName evidence="5">AraC family transcriptional regulator</fullName>
    </submittedName>
</protein>
<dbReference type="Gene3D" id="2.60.120.280">
    <property type="entry name" value="Regulatory protein AraC"/>
    <property type="match status" value="1"/>
</dbReference>
<feature type="domain" description="HTH araC/xylS-type" evidence="4">
    <location>
        <begin position="168"/>
        <end position="267"/>
    </location>
</feature>
<proteinExistence type="predicted"/>
<evidence type="ECO:0000256" key="1">
    <source>
        <dbReference type="ARBA" id="ARBA00023015"/>
    </source>
</evidence>
<comment type="caution">
    <text evidence="5">The sequence shown here is derived from an EMBL/GenBank/DDBJ whole genome shotgun (WGS) entry which is preliminary data.</text>
</comment>
<gene>
    <name evidence="5" type="ORF">H9705_04430</name>
</gene>
<dbReference type="Proteomes" id="UP000823849">
    <property type="component" value="Unassembled WGS sequence"/>
</dbReference>
<evidence type="ECO:0000313" key="5">
    <source>
        <dbReference type="EMBL" id="HJC15060.1"/>
    </source>
</evidence>